<sequence>MSRGACAAAHGARADGTMMTAASAARRTRARCARAGRARAQSDGGDADGSRSSSGASSAFDFRAHEAWLMDALTRTCGSSRTDVDVDACLAYKSNETIGVRTTTEVWTSSRLRRVRSTYVDGGEVAQIFNCVAYPSTSTPDAPIFGADLICIGKGAARKVLIGVDLQPMCRDASYAAAYVPELLALRDGRFADVAETLGTTTPSTKFYEDAKFFSKGMFFARPPTADDEVARASLDVLKAYFDVWVRRLDEAEREAEAMDGACKFGLSLEDVRRCVLTETTARAGQDAHDAWQLEHDPAIAMFTKWYGDAWSREFAETVLFPGGCPSTTGNRHP</sequence>
<dbReference type="EMBL" id="HBEW01001072">
    <property type="protein sequence ID" value="CAD8576946.1"/>
    <property type="molecule type" value="Transcribed_RNA"/>
</dbReference>
<comment type="similarity">
    <text evidence="1">Belongs to the HY2 family.</text>
</comment>
<protein>
    <recommendedName>
        <fullName evidence="5">Phycocyanobilin:ferredoxin oxidoreductase</fullName>
    </recommendedName>
</protein>
<gene>
    <name evidence="4" type="ORF">OMED0929_LOCUS946</name>
</gene>
<dbReference type="Pfam" id="PF05996">
    <property type="entry name" value="Fe_bilin_red"/>
    <property type="match status" value="1"/>
</dbReference>
<dbReference type="GO" id="GO:0010024">
    <property type="term" value="P:phytochromobilin biosynthetic process"/>
    <property type="evidence" value="ECO:0007669"/>
    <property type="project" value="InterPro"/>
</dbReference>
<dbReference type="PANTHER" id="PTHR34557">
    <property type="entry name" value="PHYTOCHROMOBILIN:FERREDOXIN OXIDOREDUCTASE, CHLOROPLASTIC"/>
    <property type="match status" value="1"/>
</dbReference>
<feature type="compositionally biased region" description="Low complexity" evidence="3">
    <location>
        <begin position="38"/>
        <end position="55"/>
    </location>
</feature>
<evidence type="ECO:0000256" key="1">
    <source>
        <dbReference type="ARBA" id="ARBA00006908"/>
    </source>
</evidence>
<dbReference type="Gene3D" id="3.40.1500.20">
    <property type="match status" value="1"/>
</dbReference>
<reference evidence="4" key="1">
    <citation type="submission" date="2021-01" db="EMBL/GenBank/DDBJ databases">
        <authorList>
            <person name="Corre E."/>
            <person name="Pelletier E."/>
            <person name="Niang G."/>
            <person name="Scheremetjew M."/>
            <person name="Finn R."/>
            <person name="Kale V."/>
            <person name="Holt S."/>
            <person name="Cochrane G."/>
            <person name="Meng A."/>
            <person name="Brown T."/>
            <person name="Cohen L."/>
        </authorList>
    </citation>
    <scope>NUCLEOTIDE SEQUENCE</scope>
    <source>
        <strain evidence="4">Clade-D-RCC2572</strain>
    </source>
</reference>
<accession>A0A6U0ECK4</accession>
<keyword evidence="2" id="KW-0560">Oxidoreductase</keyword>
<proteinExistence type="inferred from homology"/>
<dbReference type="InterPro" id="IPR009249">
    <property type="entry name" value="Ferredoxin-dep_bilin_Rdtase"/>
</dbReference>
<evidence type="ECO:0008006" key="5">
    <source>
        <dbReference type="Google" id="ProtNLM"/>
    </source>
</evidence>
<evidence type="ECO:0000256" key="3">
    <source>
        <dbReference type="SAM" id="MobiDB-lite"/>
    </source>
</evidence>
<organism evidence="4">
    <name type="scientific">Ostreococcus mediterraneus</name>
    <dbReference type="NCBI Taxonomy" id="1486918"/>
    <lineage>
        <taxon>Eukaryota</taxon>
        <taxon>Viridiplantae</taxon>
        <taxon>Chlorophyta</taxon>
        <taxon>Mamiellophyceae</taxon>
        <taxon>Mamiellales</taxon>
        <taxon>Bathycoccaceae</taxon>
        <taxon>Ostreococcus</taxon>
    </lineage>
</organism>
<dbReference type="AlphaFoldDB" id="A0A6U0ECK4"/>
<dbReference type="GO" id="GO:0050897">
    <property type="term" value="F:cobalt ion binding"/>
    <property type="evidence" value="ECO:0007669"/>
    <property type="project" value="InterPro"/>
</dbReference>
<feature type="region of interest" description="Disordered" evidence="3">
    <location>
        <begin position="32"/>
        <end position="55"/>
    </location>
</feature>
<name>A0A6U0ECK4_9CHLO</name>
<evidence type="ECO:0000256" key="2">
    <source>
        <dbReference type="ARBA" id="ARBA00023002"/>
    </source>
</evidence>
<evidence type="ECO:0000313" key="4">
    <source>
        <dbReference type="EMBL" id="CAD8576946.1"/>
    </source>
</evidence>
<dbReference type="PANTHER" id="PTHR34557:SF1">
    <property type="entry name" value="PHYTOCHROMOBILIN:FERREDOXIN OXIDOREDUCTASE, CHLOROPLASTIC"/>
    <property type="match status" value="1"/>
</dbReference>
<dbReference type="GO" id="GO:0016636">
    <property type="term" value="F:oxidoreductase activity, acting on the CH-CH group of donors, iron-sulfur protein as acceptor"/>
    <property type="evidence" value="ECO:0007669"/>
    <property type="project" value="InterPro"/>
</dbReference>